<organism evidence="8 9">
    <name type="scientific">Ephemerocybe angulata</name>
    <dbReference type="NCBI Taxonomy" id="980116"/>
    <lineage>
        <taxon>Eukaryota</taxon>
        <taxon>Fungi</taxon>
        <taxon>Dikarya</taxon>
        <taxon>Basidiomycota</taxon>
        <taxon>Agaricomycotina</taxon>
        <taxon>Agaricomycetes</taxon>
        <taxon>Agaricomycetidae</taxon>
        <taxon>Agaricales</taxon>
        <taxon>Agaricineae</taxon>
        <taxon>Psathyrellaceae</taxon>
        <taxon>Ephemerocybe</taxon>
    </lineage>
</organism>
<dbReference type="Gene3D" id="3.40.50.150">
    <property type="entry name" value="Vaccinia Virus protein VP39"/>
    <property type="match status" value="1"/>
</dbReference>
<dbReference type="GO" id="GO:0004719">
    <property type="term" value="F:protein-L-isoaspartate (D-aspartate) O-methyltransferase activity"/>
    <property type="evidence" value="ECO:0007669"/>
    <property type="project" value="UniProtKB-EC"/>
</dbReference>
<gene>
    <name evidence="8" type="ORF">DFP72DRAFT_1031861</name>
</gene>
<dbReference type="GO" id="GO:0005737">
    <property type="term" value="C:cytoplasm"/>
    <property type="evidence" value="ECO:0007669"/>
    <property type="project" value="UniProtKB-SubCell"/>
</dbReference>
<evidence type="ECO:0000256" key="4">
    <source>
        <dbReference type="ARBA" id="ARBA00022490"/>
    </source>
</evidence>
<dbReference type="Pfam" id="PF01135">
    <property type="entry name" value="PCMT"/>
    <property type="match status" value="1"/>
</dbReference>
<dbReference type="PROSITE" id="PS01279">
    <property type="entry name" value="PCMT"/>
    <property type="match status" value="1"/>
</dbReference>
<dbReference type="EC" id="2.1.1.77" evidence="3"/>
<keyword evidence="6 8" id="KW-0808">Transferase</keyword>
<sequence>MAWRSIGTSKEELFSNLFEKVRMPVDRANYVRDKRDVHAYDDLPQSIGHAFAVEHLLDFLHPGARVLDIGSGSGCLVAVMHRLVGDTGKVVGIERIPELVIRSKRNLRQDGLGHALDSGAIEMVAGDGRDGYAPGGPYDAIHVGISATATVPQVMLDQLASPGRMLIPVVGPFMQEAIEEIEKDKDGNVTRRKVMDIVYVLFS</sequence>
<dbReference type="AlphaFoldDB" id="A0A8H6I8S3"/>
<reference evidence="8 9" key="1">
    <citation type="submission" date="2020-07" db="EMBL/GenBank/DDBJ databases">
        <title>Comparative genomics of pyrophilous fungi reveals a link between fire events and developmental genes.</title>
        <authorList>
            <consortium name="DOE Joint Genome Institute"/>
            <person name="Steindorff A.S."/>
            <person name="Carver A."/>
            <person name="Calhoun S."/>
            <person name="Stillman K."/>
            <person name="Liu H."/>
            <person name="Lipzen A."/>
            <person name="Pangilinan J."/>
            <person name="Labutti K."/>
            <person name="Bruns T.D."/>
            <person name="Grigoriev I.V."/>
        </authorList>
    </citation>
    <scope>NUCLEOTIDE SEQUENCE [LARGE SCALE GENOMIC DNA]</scope>
    <source>
        <strain evidence="8 9">CBS 144469</strain>
    </source>
</reference>
<evidence type="ECO:0000313" key="8">
    <source>
        <dbReference type="EMBL" id="KAF6759967.1"/>
    </source>
</evidence>
<dbReference type="OrthoDB" id="73890at2759"/>
<comment type="subcellular location">
    <subcellularLocation>
        <location evidence="1">Cytoplasm</location>
    </subcellularLocation>
</comment>
<dbReference type="GO" id="GO:0032259">
    <property type="term" value="P:methylation"/>
    <property type="evidence" value="ECO:0007669"/>
    <property type="project" value="UniProtKB-KW"/>
</dbReference>
<proteinExistence type="inferred from homology"/>
<comment type="caution">
    <text evidence="8">The sequence shown here is derived from an EMBL/GenBank/DDBJ whole genome shotgun (WGS) entry which is preliminary data.</text>
</comment>
<accession>A0A8H6I8S3</accession>
<name>A0A8H6I8S3_9AGAR</name>
<dbReference type="Proteomes" id="UP000521943">
    <property type="component" value="Unassembled WGS sequence"/>
</dbReference>
<keyword evidence="4" id="KW-0963">Cytoplasm</keyword>
<dbReference type="CDD" id="cd02440">
    <property type="entry name" value="AdoMet_MTases"/>
    <property type="match status" value="1"/>
</dbReference>
<dbReference type="SUPFAM" id="SSF53335">
    <property type="entry name" value="S-adenosyl-L-methionine-dependent methyltransferases"/>
    <property type="match status" value="1"/>
</dbReference>
<dbReference type="InterPro" id="IPR029063">
    <property type="entry name" value="SAM-dependent_MTases_sf"/>
</dbReference>
<evidence type="ECO:0000256" key="5">
    <source>
        <dbReference type="ARBA" id="ARBA00022603"/>
    </source>
</evidence>
<evidence type="ECO:0000256" key="1">
    <source>
        <dbReference type="ARBA" id="ARBA00004496"/>
    </source>
</evidence>
<evidence type="ECO:0000313" key="9">
    <source>
        <dbReference type="Proteomes" id="UP000521943"/>
    </source>
</evidence>
<protein>
    <recommendedName>
        <fullName evidence="3">protein-L-isoaspartate(D-aspartate) O-methyltransferase</fullName>
        <ecNumber evidence="3">2.1.1.77</ecNumber>
    </recommendedName>
</protein>
<evidence type="ECO:0000256" key="7">
    <source>
        <dbReference type="ARBA" id="ARBA00022691"/>
    </source>
</evidence>
<keyword evidence="7" id="KW-0949">S-adenosyl-L-methionine</keyword>
<comment type="similarity">
    <text evidence="2">Belongs to the methyltransferase superfamily. L-isoaspartyl/D-aspartyl protein methyltransferase family.</text>
</comment>
<dbReference type="PANTHER" id="PTHR11579">
    <property type="entry name" value="PROTEIN-L-ISOASPARTATE O-METHYLTRANSFERASE"/>
    <property type="match status" value="1"/>
</dbReference>
<keyword evidence="5 8" id="KW-0489">Methyltransferase</keyword>
<keyword evidence="9" id="KW-1185">Reference proteome</keyword>
<dbReference type="EMBL" id="JACGCI010000014">
    <property type="protein sequence ID" value="KAF6759967.1"/>
    <property type="molecule type" value="Genomic_DNA"/>
</dbReference>
<evidence type="ECO:0000256" key="2">
    <source>
        <dbReference type="ARBA" id="ARBA00005369"/>
    </source>
</evidence>
<evidence type="ECO:0000256" key="3">
    <source>
        <dbReference type="ARBA" id="ARBA00011890"/>
    </source>
</evidence>
<evidence type="ECO:0000256" key="6">
    <source>
        <dbReference type="ARBA" id="ARBA00022679"/>
    </source>
</evidence>
<dbReference type="PANTHER" id="PTHR11579:SF0">
    <property type="entry name" value="PROTEIN-L-ISOASPARTATE(D-ASPARTATE) O-METHYLTRANSFERASE"/>
    <property type="match status" value="1"/>
</dbReference>
<dbReference type="InterPro" id="IPR000682">
    <property type="entry name" value="PCMT"/>
</dbReference>